<feature type="transmembrane region" description="Helical" evidence="2">
    <location>
        <begin position="24"/>
        <end position="49"/>
    </location>
</feature>
<evidence type="ECO:0000313" key="3">
    <source>
        <dbReference type="EMBL" id="KAK0716307.1"/>
    </source>
</evidence>
<accession>A0AA40AI89</accession>
<gene>
    <name evidence="3" type="ORF">B0H67DRAFT_554635</name>
</gene>
<evidence type="ECO:0000256" key="1">
    <source>
        <dbReference type="SAM" id="MobiDB-lite"/>
    </source>
</evidence>
<evidence type="ECO:0000256" key="2">
    <source>
        <dbReference type="SAM" id="Phobius"/>
    </source>
</evidence>
<feature type="region of interest" description="Disordered" evidence="1">
    <location>
        <begin position="56"/>
        <end position="133"/>
    </location>
</feature>
<reference evidence="3" key="1">
    <citation type="submission" date="2023-06" db="EMBL/GenBank/DDBJ databases">
        <title>Genome-scale phylogeny and comparative genomics of the fungal order Sordariales.</title>
        <authorList>
            <consortium name="Lawrence Berkeley National Laboratory"/>
            <person name="Hensen N."/>
            <person name="Bonometti L."/>
            <person name="Westerberg I."/>
            <person name="Brannstrom I.O."/>
            <person name="Guillou S."/>
            <person name="Cros-Aarteil S."/>
            <person name="Calhoun S."/>
            <person name="Haridas S."/>
            <person name="Kuo A."/>
            <person name="Mondo S."/>
            <person name="Pangilinan J."/>
            <person name="Riley R."/>
            <person name="Labutti K."/>
            <person name="Andreopoulos B."/>
            <person name="Lipzen A."/>
            <person name="Chen C."/>
            <person name="Yanf M."/>
            <person name="Daum C."/>
            <person name="Ng V."/>
            <person name="Clum A."/>
            <person name="Steindorff A."/>
            <person name="Ohm R."/>
            <person name="Martin F."/>
            <person name="Silar P."/>
            <person name="Natvig D."/>
            <person name="Lalanne C."/>
            <person name="Gautier V."/>
            <person name="Ament-Velasquez S.L."/>
            <person name="Kruys A."/>
            <person name="Hutchinson M.I."/>
            <person name="Powell A.J."/>
            <person name="Barry K."/>
            <person name="Miller A.N."/>
            <person name="Grigoriev I.V."/>
            <person name="Debuchy R."/>
            <person name="Gladieux P."/>
            <person name="Thoren M.H."/>
            <person name="Johannesson H."/>
        </authorList>
    </citation>
    <scope>NUCLEOTIDE SEQUENCE</scope>
    <source>
        <strain evidence="3">SMH4607-1</strain>
    </source>
</reference>
<dbReference type="EMBL" id="JAUKUA010000004">
    <property type="protein sequence ID" value="KAK0716307.1"/>
    <property type="molecule type" value="Genomic_DNA"/>
</dbReference>
<dbReference type="Proteomes" id="UP001172102">
    <property type="component" value="Unassembled WGS sequence"/>
</dbReference>
<name>A0AA40AI89_9PEZI</name>
<keyword evidence="2" id="KW-0812">Transmembrane</keyword>
<proteinExistence type="predicted"/>
<protein>
    <submittedName>
        <fullName evidence="3">Uncharacterized protein</fullName>
    </submittedName>
</protein>
<keyword evidence="4" id="KW-1185">Reference proteome</keyword>
<comment type="caution">
    <text evidence="3">The sequence shown here is derived from an EMBL/GenBank/DDBJ whole genome shotgun (WGS) entry which is preliminary data.</text>
</comment>
<feature type="compositionally biased region" description="Basic and acidic residues" evidence="1">
    <location>
        <begin position="78"/>
        <end position="90"/>
    </location>
</feature>
<organism evidence="3 4">
    <name type="scientific">Lasiosphaeris hirsuta</name>
    <dbReference type="NCBI Taxonomy" id="260670"/>
    <lineage>
        <taxon>Eukaryota</taxon>
        <taxon>Fungi</taxon>
        <taxon>Dikarya</taxon>
        <taxon>Ascomycota</taxon>
        <taxon>Pezizomycotina</taxon>
        <taxon>Sordariomycetes</taxon>
        <taxon>Sordariomycetidae</taxon>
        <taxon>Sordariales</taxon>
        <taxon>Lasiosphaeriaceae</taxon>
        <taxon>Lasiosphaeris</taxon>
    </lineage>
</organism>
<sequence>MPIAPRSGGVGKVFTAADAVTKSISLGTVVAIPLVIVFAVIVAFIMFTICRRRKKKAKQAKEERDEAYDGLTANASKSEADGRHGRRDSDWDSDSDADLKSPLPSRTRQIPAGFSEYEPYPPPRTPGQKGLRV</sequence>
<evidence type="ECO:0000313" key="4">
    <source>
        <dbReference type="Proteomes" id="UP001172102"/>
    </source>
</evidence>
<keyword evidence="2" id="KW-1133">Transmembrane helix</keyword>
<dbReference type="AlphaFoldDB" id="A0AA40AI89"/>
<keyword evidence="2" id="KW-0472">Membrane</keyword>